<dbReference type="GO" id="GO:0006886">
    <property type="term" value="P:intracellular protein transport"/>
    <property type="evidence" value="ECO:0007669"/>
    <property type="project" value="InterPro"/>
</dbReference>
<evidence type="ECO:0000256" key="3">
    <source>
        <dbReference type="ARBA" id="ARBA00020976"/>
    </source>
</evidence>
<evidence type="ECO:0000256" key="8">
    <source>
        <dbReference type="ARBA" id="ARBA00031339"/>
    </source>
</evidence>
<proteinExistence type="inferred from homology"/>
<keyword evidence="5" id="KW-0653">Protein transport</keyword>
<dbReference type="InterPro" id="IPR048685">
    <property type="entry name" value="COG3_C"/>
</dbReference>
<feature type="domain" description="Conserved oligomeric Golgi complex subunit 3 N-terminal" evidence="9">
    <location>
        <begin position="5"/>
        <end position="41"/>
    </location>
</feature>
<dbReference type="GO" id="GO:0000139">
    <property type="term" value="C:Golgi membrane"/>
    <property type="evidence" value="ECO:0007669"/>
    <property type="project" value="UniProtKB-SubCell"/>
</dbReference>
<dbReference type="EMBL" id="JANBQB010000028">
    <property type="protein sequence ID" value="KAJ1984180.1"/>
    <property type="molecule type" value="Genomic_DNA"/>
</dbReference>
<comment type="subcellular location">
    <subcellularLocation>
        <location evidence="1">Golgi apparatus membrane</location>
        <topology evidence="1">Peripheral membrane protein</topology>
    </subcellularLocation>
</comment>
<name>A0A9W8B9N6_9FUNG</name>
<organism evidence="11 12">
    <name type="scientific">Dimargaris verticillata</name>
    <dbReference type="NCBI Taxonomy" id="2761393"/>
    <lineage>
        <taxon>Eukaryota</taxon>
        <taxon>Fungi</taxon>
        <taxon>Fungi incertae sedis</taxon>
        <taxon>Zoopagomycota</taxon>
        <taxon>Kickxellomycotina</taxon>
        <taxon>Dimargaritomycetes</taxon>
        <taxon>Dimargaritales</taxon>
        <taxon>Dimargaritaceae</taxon>
        <taxon>Dimargaris</taxon>
    </lineage>
</organism>
<dbReference type="InterPro" id="IPR007265">
    <property type="entry name" value="COG_su3"/>
</dbReference>
<reference evidence="11" key="1">
    <citation type="submission" date="2022-07" db="EMBL/GenBank/DDBJ databases">
        <title>Phylogenomic reconstructions and comparative analyses of Kickxellomycotina fungi.</title>
        <authorList>
            <person name="Reynolds N.K."/>
            <person name="Stajich J.E."/>
            <person name="Barry K."/>
            <person name="Grigoriev I.V."/>
            <person name="Crous P."/>
            <person name="Smith M.E."/>
        </authorList>
    </citation>
    <scope>NUCLEOTIDE SEQUENCE</scope>
    <source>
        <strain evidence="11">RSA 567</strain>
    </source>
</reference>
<evidence type="ECO:0000313" key="12">
    <source>
        <dbReference type="Proteomes" id="UP001151582"/>
    </source>
</evidence>
<comment type="caution">
    <text evidence="11">The sequence shown here is derived from an EMBL/GenBank/DDBJ whole genome shotgun (WGS) entry which is preliminary data.</text>
</comment>
<keyword evidence="12" id="KW-1185">Reference proteome</keyword>
<dbReference type="GO" id="GO:0007030">
    <property type="term" value="P:Golgi organization"/>
    <property type="evidence" value="ECO:0007669"/>
    <property type="project" value="TreeGrafter"/>
</dbReference>
<evidence type="ECO:0000256" key="2">
    <source>
        <dbReference type="ARBA" id="ARBA00009936"/>
    </source>
</evidence>
<dbReference type="OrthoDB" id="296793at2759"/>
<evidence type="ECO:0000256" key="7">
    <source>
        <dbReference type="ARBA" id="ARBA00023136"/>
    </source>
</evidence>
<protein>
    <recommendedName>
        <fullName evidence="3">Conserved oligomeric Golgi complex subunit 3</fullName>
    </recommendedName>
    <alternativeName>
        <fullName evidence="8">Component of oligomeric Golgi complex 3</fullName>
    </alternativeName>
</protein>
<keyword evidence="7" id="KW-0472">Membrane</keyword>
<keyword evidence="4" id="KW-0813">Transport</keyword>
<evidence type="ECO:0000256" key="5">
    <source>
        <dbReference type="ARBA" id="ARBA00022927"/>
    </source>
</evidence>
<evidence type="ECO:0000256" key="1">
    <source>
        <dbReference type="ARBA" id="ARBA00004395"/>
    </source>
</evidence>
<dbReference type="PANTHER" id="PTHR13302:SF8">
    <property type="entry name" value="CONSERVED OLIGOMERIC GOLGI COMPLEX SUBUNIT 3"/>
    <property type="match status" value="1"/>
</dbReference>
<dbReference type="InterPro" id="IPR048320">
    <property type="entry name" value="COG3_N"/>
</dbReference>
<evidence type="ECO:0000259" key="9">
    <source>
        <dbReference type="Pfam" id="PF04136"/>
    </source>
</evidence>
<dbReference type="PANTHER" id="PTHR13302">
    <property type="entry name" value="CONSERVED OLIGOMERIC GOLGI COMPLEX COMPONENT 3"/>
    <property type="match status" value="1"/>
</dbReference>
<evidence type="ECO:0000256" key="6">
    <source>
        <dbReference type="ARBA" id="ARBA00023034"/>
    </source>
</evidence>
<evidence type="ECO:0000313" key="11">
    <source>
        <dbReference type="EMBL" id="KAJ1984180.1"/>
    </source>
</evidence>
<dbReference type="Pfam" id="PF04136">
    <property type="entry name" value="COG3_N"/>
    <property type="match status" value="1"/>
</dbReference>
<dbReference type="AlphaFoldDB" id="A0A9W8B9N6"/>
<dbReference type="GO" id="GO:0017119">
    <property type="term" value="C:Golgi transport complex"/>
    <property type="evidence" value="ECO:0007669"/>
    <property type="project" value="TreeGrafter"/>
</dbReference>
<evidence type="ECO:0000256" key="4">
    <source>
        <dbReference type="ARBA" id="ARBA00022448"/>
    </source>
</evidence>
<evidence type="ECO:0000259" key="10">
    <source>
        <dbReference type="Pfam" id="PF20671"/>
    </source>
</evidence>
<sequence length="261" mass="29827">MRLNLSTQPIYKDAELYLLKFQQNLTRGLTLIKLYFVNHLRSLGTEVTKKIADKDKAKSSFISISSLNTLLYIHFRSLAATLRPLCHELEESAKRFPDYESLCNDCCSTYTTIRSQLLSTRTQAELAWLTKENANDILDTVRLCCTFVMGLCQHEFQLFSKFFSTPMPALVTFQELLCNHLYHHFRPMIARESNHVTLSEICQTLEAYQVSSTVVAHSPSTPDALAVTELTTSEDSLLPFYHTIAKVLKDAQARLVNLERH</sequence>
<feature type="domain" description="Conserved oligomeric Golgi complex subunit 3 C-terminal" evidence="10">
    <location>
        <begin position="69"/>
        <end position="257"/>
    </location>
</feature>
<comment type="similarity">
    <text evidence="2">Belongs to the COG3 family.</text>
</comment>
<dbReference type="Pfam" id="PF20671">
    <property type="entry name" value="COG3_C"/>
    <property type="match status" value="1"/>
</dbReference>
<keyword evidence="6" id="KW-0333">Golgi apparatus</keyword>
<dbReference type="GO" id="GO:0006891">
    <property type="term" value="P:intra-Golgi vesicle-mediated transport"/>
    <property type="evidence" value="ECO:0007669"/>
    <property type="project" value="TreeGrafter"/>
</dbReference>
<dbReference type="Proteomes" id="UP001151582">
    <property type="component" value="Unassembled WGS sequence"/>
</dbReference>
<dbReference type="GO" id="GO:0005801">
    <property type="term" value="C:cis-Golgi network"/>
    <property type="evidence" value="ECO:0007669"/>
    <property type="project" value="InterPro"/>
</dbReference>
<accession>A0A9W8B9N6</accession>
<gene>
    <name evidence="11" type="primary">COG3_1</name>
    <name evidence="11" type="ORF">H4R34_000834</name>
</gene>